<dbReference type="InterPro" id="IPR027805">
    <property type="entry name" value="Transposase_HTH_dom"/>
</dbReference>
<dbReference type="Pfam" id="PF13359">
    <property type="entry name" value="DDE_Tnp_4"/>
    <property type="match status" value="1"/>
</dbReference>
<dbReference type="HOGENOM" id="CLU_074104_3_0_11"/>
<evidence type="ECO:0000256" key="1">
    <source>
        <dbReference type="ARBA" id="ARBA00001968"/>
    </source>
</evidence>
<dbReference type="PATRIC" id="fig|391037.6.peg.4606"/>
<evidence type="ECO:0000256" key="3">
    <source>
        <dbReference type="SAM" id="MobiDB-lite"/>
    </source>
</evidence>
<evidence type="ECO:0000259" key="4">
    <source>
        <dbReference type="Pfam" id="PF13359"/>
    </source>
</evidence>
<dbReference type="STRING" id="391037.Sare_4558"/>
<dbReference type="KEGG" id="saq:Sare_4558"/>
<dbReference type="eggNOG" id="ENOG5030NAT">
    <property type="taxonomic scope" value="Bacteria"/>
</dbReference>
<dbReference type="EMBL" id="CP000850">
    <property type="protein sequence ID" value="ABW00327.1"/>
    <property type="molecule type" value="Genomic_DNA"/>
</dbReference>
<evidence type="ECO:0000256" key="2">
    <source>
        <dbReference type="ARBA" id="ARBA00022723"/>
    </source>
</evidence>
<comment type="cofactor">
    <cofactor evidence="1">
        <name>a divalent metal cation</name>
        <dbReference type="ChEBI" id="CHEBI:60240"/>
    </cofactor>
</comment>
<evidence type="ECO:0000259" key="5">
    <source>
        <dbReference type="Pfam" id="PF13613"/>
    </source>
</evidence>
<name>A8M6V9_SALAI</name>
<dbReference type="Pfam" id="PF13613">
    <property type="entry name" value="HTH_Tnp_4"/>
    <property type="match status" value="1"/>
</dbReference>
<sequence>MEDVVDQDACRLPKELRADPSCHDPAVDPKPDATGRTAARGAPAPRYSLPARLDPARQALLVLAHLRNGDTPARLADGFGVSLTTAWRYIREAVDLLAATAHTLAEAMTSIARLAYAILDGTLIPIDRVANQMPYCSGKHRRHGVKAQVIADAAGRLRWLSAALPGSTHDLSVPREHGIVEALTTADVMAFADKGYQGAGGSVRTPFKRYRRRRRLSRREKAVNRGHARIRAVGERAIATLKCWKLLTKVHCCPKRVTALLAAILVLQLVEEQR</sequence>
<gene>
    <name evidence="6" type="ordered locus">Sare_4558</name>
</gene>
<feature type="domain" description="Transposase Helix-turn-helix" evidence="5">
    <location>
        <begin position="52"/>
        <end position="99"/>
    </location>
</feature>
<feature type="compositionally biased region" description="Low complexity" evidence="3">
    <location>
        <begin position="34"/>
        <end position="46"/>
    </location>
</feature>
<feature type="region of interest" description="Disordered" evidence="3">
    <location>
        <begin position="1"/>
        <end position="48"/>
    </location>
</feature>
<dbReference type="AlphaFoldDB" id="A8M6V9"/>
<feature type="domain" description="DDE Tnp4" evidence="4">
    <location>
        <begin position="119"/>
        <end position="267"/>
    </location>
</feature>
<keyword evidence="2" id="KW-0479">Metal-binding</keyword>
<evidence type="ECO:0000313" key="6">
    <source>
        <dbReference type="EMBL" id="ABW00327.1"/>
    </source>
</evidence>
<proteinExistence type="predicted"/>
<reference evidence="6" key="1">
    <citation type="submission" date="2007-10" db="EMBL/GenBank/DDBJ databases">
        <title>Complete sequence of Salinispora arenicola CNS-205.</title>
        <authorList>
            <consortium name="US DOE Joint Genome Institute"/>
            <person name="Copeland A."/>
            <person name="Lucas S."/>
            <person name="Lapidus A."/>
            <person name="Barry K."/>
            <person name="Glavina del Rio T."/>
            <person name="Dalin E."/>
            <person name="Tice H."/>
            <person name="Pitluck S."/>
            <person name="Foster B."/>
            <person name="Schmutz J."/>
            <person name="Larimer F."/>
            <person name="Land M."/>
            <person name="Hauser L."/>
            <person name="Kyrpides N."/>
            <person name="Ivanova N."/>
            <person name="Jensen P.R."/>
            <person name="Moore B.S."/>
            <person name="Penn K."/>
            <person name="Jenkins C."/>
            <person name="Udwary D."/>
            <person name="Xiang L."/>
            <person name="Gontang E."/>
            <person name="Richardson P."/>
        </authorList>
    </citation>
    <scope>NUCLEOTIDE SEQUENCE [LARGE SCALE GENOMIC DNA]</scope>
    <source>
        <strain evidence="6">CNS-205</strain>
    </source>
</reference>
<feature type="compositionally biased region" description="Basic and acidic residues" evidence="3">
    <location>
        <begin position="8"/>
        <end position="33"/>
    </location>
</feature>
<organism evidence="6">
    <name type="scientific">Salinispora arenicola (strain CNS-205)</name>
    <dbReference type="NCBI Taxonomy" id="391037"/>
    <lineage>
        <taxon>Bacteria</taxon>
        <taxon>Bacillati</taxon>
        <taxon>Actinomycetota</taxon>
        <taxon>Actinomycetes</taxon>
        <taxon>Micromonosporales</taxon>
        <taxon>Micromonosporaceae</taxon>
        <taxon>Salinispora</taxon>
    </lineage>
</organism>
<protein>
    <submittedName>
        <fullName evidence="6">Transposase IS4 family protein</fullName>
    </submittedName>
</protein>
<dbReference type="InterPro" id="IPR027806">
    <property type="entry name" value="HARBI1_dom"/>
</dbReference>
<accession>A8M6V9</accession>
<dbReference type="GO" id="GO:0046872">
    <property type="term" value="F:metal ion binding"/>
    <property type="evidence" value="ECO:0007669"/>
    <property type="project" value="UniProtKB-KW"/>
</dbReference>